<keyword evidence="1" id="KW-0732">Signal</keyword>
<accession>A0A246JG92</accession>
<dbReference type="AlphaFoldDB" id="A0A246JG92"/>
<dbReference type="EMBL" id="NIOF01000003">
    <property type="protein sequence ID" value="OWQ91622.1"/>
    <property type="molecule type" value="Genomic_DNA"/>
</dbReference>
<comment type="caution">
    <text evidence="2">The sequence shown here is derived from an EMBL/GenBank/DDBJ whole genome shotgun (WGS) entry which is preliminary data.</text>
</comment>
<dbReference type="InterPro" id="IPR007332">
    <property type="entry name" value="DUF411"/>
</dbReference>
<feature type="chain" id="PRO_5012490200" evidence="1">
    <location>
        <begin position="22"/>
        <end position="156"/>
    </location>
</feature>
<reference evidence="2 3" key="1">
    <citation type="journal article" date="2008" name="Int. J. Syst. Evol. Microbiol.">
        <title>Description of Roseateles aquatilis sp. nov. and Roseateles terrae sp. nov., in the class Betaproteobacteria, and emended description of the genus Roseateles.</title>
        <authorList>
            <person name="Gomila M."/>
            <person name="Bowien B."/>
            <person name="Falsen E."/>
            <person name="Moore E.R."/>
            <person name="Lalucat J."/>
        </authorList>
    </citation>
    <scope>NUCLEOTIDE SEQUENCE [LARGE SCALE GENOMIC DNA]</scope>
    <source>
        <strain evidence="2 3">CCUG 48205</strain>
    </source>
</reference>
<keyword evidence="3" id="KW-1185">Reference proteome</keyword>
<dbReference type="Proteomes" id="UP000197468">
    <property type="component" value="Unassembled WGS sequence"/>
</dbReference>
<evidence type="ECO:0000313" key="2">
    <source>
        <dbReference type="EMBL" id="OWQ91622.1"/>
    </source>
</evidence>
<proteinExistence type="predicted"/>
<dbReference type="Pfam" id="PF04214">
    <property type="entry name" value="DUF411"/>
    <property type="match status" value="1"/>
</dbReference>
<name>A0A246JG92_9BURK</name>
<evidence type="ECO:0000256" key="1">
    <source>
        <dbReference type="SAM" id="SignalP"/>
    </source>
</evidence>
<organism evidence="2 3">
    <name type="scientific">Roseateles aquatilis</name>
    <dbReference type="NCBI Taxonomy" id="431061"/>
    <lineage>
        <taxon>Bacteria</taxon>
        <taxon>Pseudomonadati</taxon>
        <taxon>Pseudomonadota</taxon>
        <taxon>Betaproteobacteria</taxon>
        <taxon>Burkholderiales</taxon>
        <taxon>Sphaerotilaceae</taxon>
        <taxon>Roseateles</taxon>
    </lineage>
</organism>
<evidence type="ECO:0000313" key="3">
    <source>
        <dbReference type="Proteomes" id="UP000197468"/>
    </source>
</evidence>
<dbReference type="OrthoDB" id="14727at2"/>
<protein>
    <submittedName>
        <fullName evidence="2">Metal-binding protein</fullName>
    </submittedName>
</protein>
<feature type="signal peptide" evidence="1">
    <location>
        <begin position="1"/>
        <end position="21"/>
    </location>
</feature>
<sequence length="156" mass="16815">MNRRRAVWAGLGLGLAVVEHAAARPSPAAWAVEVWKSPECGCCKAWLTHLQAQGMSIGTIHNSGNTDARKSLGIPLALGSCHTARIEGYVIEGHVPAREIKRLLKERPLAIGLAVPGMPLGSPGMDGPDFDNQTQPYDVLLVLKDGSTRVFQSYHR</sequence>
<gene>
    <name evidence="2" type="ORF">CDN99_09765</name>
</gene>